<name>A0AAV6HTA1_9ERIC</name>
<keyword evidence="4" id="KW-0804">Transcription</keyword>
<dbReference type="EMBL" id="JACTNZ010000013">
    <property type="protein sequence ID" value="KAG5515766.1"/>
    <property type="molecule type" value="Genomic_DNA"/>
</dbReference>
<feature type="domain" description="NAC" evidence="6">
    <location>
        <begin position="1"/>
        <end position="132"/>
    </location>
</feature>
<keyword evidence="2" id="KW-0805">Transcription regulation</keyword>
<dbReference type="GO" id="GO:0006355">
    <property type="term" value="P:regulation of DNA-templated transcription"/>
    <property type="evidence" value="ECO:0007669"/>
    <property type="project" value="InterPro"/>
</dbReference>
<evidence type="ECO:0000259" key="6">
    <source>
        <dbReference type="PROSITE" id="PS51005"/>
    </source>
</evidence>
<dbReference type="Pfam" id="PF02365">
    <property type="entry name" value="NAM"/>
    <property type="match status" value="1"/>
</dbReference>
<gene>
    <name evidence="7" type="ORF">RHGRI_036722</name>
</gene>
<comment type="caution">
    <text evidence="7">The sequence shown here is derived from an EMBL/GenBank/DDBJ whole genome shotgun (WGS) entry which is preliminary data.</text>
</comment>
<proteinExistence type="predicted"/>
<dbReference type="SUPFAM" id="SSF101941">
    <property type="entry name" value="NAC domain"/>
    <property type="match status" value="1"/>
</dbReference>
<dbReference type="PROSITE" id="PS51005">
    <property type="entry name" value="NAC"/>
    <property type="match status" value="1"/>
</dbReference>
<dbReference type="GO" id="GO:0003677">
    <property type="term" value="F:DNA binding"/>
    <property type="evidence" value="ECO:0007669"/>
    <property type="project" value="UniProtKB-KW"/>
</dbReference>
<evidence type="ECO:0000256" key="3">
    <source>
        <dbReference type="ARBA" id="ARBA00023125"/>
    </source>
</evidence>
<evidence type="ECO:0000256" key="4">
    <source>
        <dbReference type="ARBA" id="ARBA00023163"/>
    </source>
</evidence>
<reference evidence="7 8" key="1">
    <citation type="submission" date="2020-08" db="EMBL/GenBank/DDBJ databases">
        <title>Plant Genome Project.</title>
        <authorList>
            <person name="Zhang R.-G."/>
        </authorList>
    </citation>
    <scope>NUCLEOTIDE SEQUENCE [LARGE SCALE GENOMIC DNA]</scope>
    <source>
        <strain evidence="7">WSP0</strain>
        <tissue evidence="7">Leaf</tissue>
    </source>
</reference>
<evidence type="ECO:0000256" key="1">
    <source>
        <dbReference type="ARBA" id="ARBA00004123"/>
    </source>
</evidence>
<evidence type="ECO:0000313" key="7">
    <source>
        <dbReference type="EMBL" id="KAG5515766.1"/>
    </source>
</evidence>
<dbReference type="PANTHER" id="PTHR31744">
    <property type="entry name" value="PROTEIN CUP-SHAPED COTYLEDON 2-RELATED"/>
    <property type="match status" value="1"/>
</dbReference>
<evidence type="ECO:0000256" key="2">
    <source>
        <dbReference type="ARBA" id="ARBA00023015"/>
    </source>
</evidence>
<accession>A0AAV6HTA1</accession>
<dbReference type="InterPro" id="IPR003441">
    <property type="entry name" value="NAC-dom"/>
</dbReference>
<evidence type="ECO:0000256" key="5">
    <source>
        <dbReference type="ARBA" id="ARBA00023242"/>
    </source>
</evidence>
<evidence type="ECO:0000313" key="8">
    <source>
        <dbReference type="Proteomes" id="UP000823749"/>
    </source>
</evidence>
<organism evidence="7 8">
    <name type="scientific">Rhododendron griersonianum</name>
    <dbReference type="NCBI Taxonomy" id="479676"/>
    <lineage>
        <taxon>Eukaryota</taxon>
        <taxon>Viridiplantae</taxon>
        <taxon>Streptophyta</taxon>
        <taxon>Embryophyta</taxon>
        <taxon>Tracheophyta</taxon>
        <taxon>Spermatophyta</taxon>
        <taxon>Magnoliopsida</taxon>
        <taxon>eudicotyledons</taxon>
        <taxon>Gunneridae</taxon>
        <taxon>Pentapetalae</taxon>
        <taxon>asterids</taxon>
        <taxon>Ericales</taxon>
        <taxon>Ericaceae</taxon>
        <taxon>Ericoideae</taxon>
        <taxon>Rhodoreae</taxon>
        <taxon>Rhododendron</taxon>
    </lineage>
</organism>
<sequence>MSRSRFTPTLLMELTKSDHALYPALGDPALGDKKWYFFTPRDRKYPNGFRPNRATNNGYWKATGADKPVDYKDKVVGLKKTLVFYEGKPKPGEGIKTNWIMHEFRVKGPPRIKENQHDMKLDDWVLCRIYKKGKGKNGEVRKGEKGGVQAEHKPVPVSVPSLAATLFEGSVNDNNFVGESSKYDEYIQSPQHPKIAQSIDEFHPYRDIFAASDPQPTLVSIAWPAAAARAPPIHLDNKYFQEELDDLDDFDTDGLFAQNPNSAGQNSYNVPV</sequence>
<keyword evidence="8" id="KW-1185">Reference proteome</keyword>
<keyword evidence="5" id="KW-0539">Nucleus</keyword>
<dbReference type="Proteomes" id="UP000823749">
    <property type="component" value="Chromosome 13"/>
</dbReference>
<dbReference type="Gene3D" id="2.170.150.80">
    <property type="entry name" value="NAC domain"/>
    <property type="match status" value="1"/>
</dbReference>
<dbReference type="PANTHER" id="PTHR31744:SF233">
    <property type="entry name" value="NAC DOMAIN-CONTAINING PROTEIN 72-LIKE"/>
    <property type="match status" value="1"/>
</dbReference>
<dbReference type="InterPro" id="IPR036093">
    <property type="entry name" value="NAC_dom_sf"/>
</dbReference>
<dbReference type="AlphaFoldDB" id="A0AAV6HTA1"/>
<dbReference type="GO" id="GO:0005634">
    <property type="term" value="C:nucleus"/>
    <property type="evidence" value="ECO:0007669"/>
    <property type="project" value="UniProtKB-SubCell"/>
</dbReference>
<protein>
    <recommendedName>
        <fullName evidence="6">NAC domain-containing protein</fullName>
    </recommendedName>
</protein>
<comment type="subcellular location">
    <subcellularLocation>
        <location evidence="1">Nucleus</location>
    </subcellularLocation>
</comment>
<keyword evidence="3" id="KW-0238">DNA-binding</keyword>